<reference evidence="2 3" key="1">
    <citation type="journal article" date="2017" name="Genome Biol. Evol.">
        <title>Phytophthora megakarya and P. palmivora, closely related causal agents of cacao black pod rot, underwent increases in genome sizes and gene numbers by different mechanisms.</title>
        <authorList>
            <person name="Ali S.S."/>
            <person name="Shao J."/>
            <person name="Lary D.J."/>
            <person name="Kronmiller B."/>
            <person name="Shen D."/>
            <person name="Strem M.D."/>
            <person name="Amoako-Attah I."/>
            <person name="Akrofi A.Y."/>
            <person name="Begoude B.A."/>
            <person name="Ten Hoopen G.M."/>
            <person name="Coulibaly K."/>
            <person name="Kebe B.I."/>
            <person name="Melnick R.L."/>
            <person name="Guiltinan M.J."/>
            <person name="Tyler B.M."/>
            <person name="Meinhardt L.W."/>
            <person name="Bailey B.A."/>
        </authorList>
    </citation>
    <scope>NUCLEOTIDE SEQUENCE [LARGE SCALE GENOMIC DNA]</scope>
    <source>
        <strain evidence="3">sbr112.9</strain>
    </source>
</reference>
<dbReference type="Proteomes" id="UP000237271">
    <property type="component" value="Unassembled WGS sequence"/>
</dbReference>
<evidence type="ECO:0000313" key="2">
    <source>
        <dbReference type="EMBL" id="POM66841.1"/>
    </source>
</evidence>
<feature type="domain" description="Reverse transcriptase Ty1/copia-type" evidence="1">
    <location>
        <begin position="31"/>
        <end position="92"/>
    </location>
</feature>
<comment type="caution">
    <text evidence="2">The sequence shown here is derived from an EMBL/GenBank/DDBJ whole genome shotgun (WGS) entry which is preliminary data.</text>
</comment>
<proteinExistence type="predicted"/>
<keyword evidence="3" id="KW-1185">Reference proteome</keyword>
<sequence>MPTAFMSAMESSKAAKWKEACDSEINSLCKNETWVLVPLPKVRKAVSYRWVFRFKEIQAGETKRFKARLVPKGFLQKYGIDYAETFAPVAKFT</sequence>
<organism evidence="2 3">
    <name type="scientific">Phytophthora palmivora</name>
    <dbReference type="NCBI Taxonomy" id="4796"/>
    <lineage>
        <taxon>Eukaryota</taxon>
        <taxon>Sar</taxon>
        <taxon>Stramenopiles</taxon>
        <taxon>Oomycota</taxon>
        <taxon>Peronosporomycetes</taxon>
        <taxon>Peronosporales</taxon>
        <taxon>Peronosporaceae</taxon>
        <taxon>Phytophthora</taxon>
    </lineage>
</organism>
<evidence type="ECO:0000259" key="1">
    <source>
        <dbReference type="Pfam" id="PF07727"/>
    </source>
</evidence>
<protein>
    <submittedName>
        <fullName evidence="2">Retrotransposon Tca5 Polyprotein</fullName>
    </submittedName>
</protein>
<dbReference type="EMBL" id="NCKW01009521">
    <property type="protein sequence ID" value="POM66841.1"/>
    <property type="molecule type" value="Genomic_DNA"/>
</dbReference>
<evidence type="ECO:0000313" key="3">
    <source>
        <dbReference type="Proteomes" id="UP000237271"/>
    </source>
</evidence>
<dbReference type="InterPro" id="IPR013103">
    <property type="entry name" value="RVT_2"/>
</dbReference>
<dbReference type="AlphaFoldDB" id="A0A2P4XMQ8"/>
<dbReference type="Pfam" id="PF07727">
    <property type="entry name" value="RVT_2"/>
    <property type="match status" value="1"/>
</dbReference>
<gene>
    <name evidence="2" type="ORF">PHPALM_17232</name>
</gene>
<name>A0A2P4XMQ8_9STRA</name>
<dbReference type="OrthoDB" id="193186at2759"/>
<accession>A0A2P4XMQ8</accession>